<proteinExistence type="inferred from homology"/>
<evidence type="ECO:0000256" key="13">
    <source>
        <dbReference type="SAM" id="Coils"/>
    </source>
</evidence>
<dbReference type="EMBL" id="CP000698">
    <property type="protein sequence ID" value="ABQ28469.1"/>
    <property type="molecule type" value="Genomic_DNA"/>
</dbReference>
<dbReference type="STRING" id="351605.Gura_4326"/>
<evidence type="ECO:0000256" key="6">
    <source>
        <dbReference type="ARBA" id="ARBA00023125"/>
    </source>
</evidence>
<dbReference type="Gene3D" id="1.10.486.10">
    <property type="entry name" value="PCRA, domain 4"/>
    <property type="match status" value="1"/>
</dbReference>
<dbReference type="AlphaFoldDB" id="A5G9K1"/>
<keyword evidence="3 12" id="KW-0378">Hydrolase</keyword>
<dbReference type="InterPro" id="IPR014016">
    <property type="entry name" value="UvrD-like_ATP-bd"/>
</dbReference>
<dbReference type="InterPro" id="IPR013986">
    <property type="entry name" value="DExx_box_DNA_helicase_dom_sf"/>
</dbReference>
<sequence>MKLLHNLNPPQKEAVLHGEGPLLILAGAGSGKTRVIVHRIAYLIKERSVPPWQILAVTFTNKAAGEMRERVEKLLGGGELPLISTFHSACARILRREIHHLGYDANFAIYDDKDAEKLLKEIVAELNLDEKRYPVKSFIAAIDECKNAGKTPEDVPVGDFMAEKVAQVYAAYQERLRKCNALDFGDLVLLTVRLFEQFPEVLVRYQERYRWIQVDEYQDTNPVQYRLVKLLAGKRQNLCVVGDDDQSIYRWRGADIRNILDFEEDFPGVKVVKLEQNYRSTQNILAAAGAVVAKNRGRKGKTLWTENPPGERIVYRRLADEREEARYVCRQIEQHVRKGGDLAGVAVFYRANAQSRVVEDAMVADGIPYHMVGGMRFYARQEIKDILAYLKVLINPADEIALKRIINTPARGIGHATVDKISELAQRRGILFYDALREAAESGLLGSGPRGKIAGFVALLEGFESMVETSSLKDLASRVILETGYAVKLQEERSEEAQDRLANLQELLSALEEFERVSAERTLAAFLEQVALISDLEQEGKGRESATLMTLHAAKGLEFPLVFMIGMEERLFPHARSLEDPEQMEEERRLCYVGMTRAQERLYLTNARRRRIFGQEQYNPPCRFLADIPHALLDMEDEGYQSGFGFDKGRGEEPGARAEEKPARHNLAAVFEMELEPEFADEVRVVPDEAEGEIYPGMKVRHGKFGVGTIRKIEGSGNEQKVIVWFNTVGPKKLLVRFAGLERV</sequence>
<evidence type="ECO:0000256" key="7">
    <source>
        <dbReference type="ARBA" id="ARBA00023235"/>
    </source>
</evidence>
<comment type="catalytic activity">
    <reaction evidence="11">
        <text>ATP + H2O = ADP + phosphate + H(+)</text>
        <dbReference type="Rhea" id="RHEA:13065"/>
        <dbReference type="ChEBI" id="CHEBI:15377"/>
        <dbReference type="ChEBI" id="CHEBI:15378"/>
        <dbReference type="ChEBI" id="CHEBI:30616"/>
        <dbReference type="ChEBI" id="CHEBI:43474"/>
        <dbReference type="ChEBI" id="CHEBI:456216"/>
        <dbReference type="EC" id="5.6.2.4"/>
    </reaction>
</comment>
<evidence type="ECO:0000256" key="9">
    <source>
        <dbReference type="ARBA" id="ARBA00034808"/>
    </source>
</evidence>
<dbReference type="GO" id="GO:0043138">
    <property type="term" value="F:3'-5' DNA helicase activity"/>
    <property type="evidence" value="ECO:0007669"/>
    <property type="project" value="UniProtKB-EC"/>
</dbReference>
<evidence type="ECO:0000313" key="17">
    <source>
        <dbReference type="Proteomes" id="UP000006695"/>
    </source>
</evidence>
<dbReference type="InterPro" id="IPR000212">
    <property type="entry name" value="DNA_helicase_UvrD/REP"/>
</dbReference>
<evidence type="ECO:0000256" key="10">
    <source>
        <dbReference type="ARBA" id="ARBA00034923"/>
    </source>
</evidence>
<protein>
    <recommendedName>
        <fullName evidence="9">DNA 3'-5' helicase</fullName>
        <ecNumber evidence="9">5.6.2.4</ecNumber>
    </recommendedName>
    <alternativeName>
        <fullName evidence="10">DNA 3'-5' helicase II</fullName>
    </alternativeName>
</protein>
<comment type="catalytic activity">
    <reaction evidence="8">
        <text>Couples ATP hydrolysis with the unwinding of duplex DNA by translocating in the 3'-5' direction.</text>
        <dbReference type="EC" id="5.6.2.4"/>
    </reaction>
</comment>
<dbReference type="GO" id="GO:0033202">
    <property type="term" value="C:DNA helicase complex"/>
    <property type="evidence" value="ECO:0007669"/>
    <property type="project" value="TreeGrafter"/>
</dbReference>
<dbReference type="OrthoDB" id="9810135at2"/>
<gene>
    <name evidence="16" type="ordered locus">Gura_4326</name>
</gene>
<dbReference type="Gene3D" id="1.10.10.160">
    <property type="match status" value="1"/>
</dbReference>
<keyword evidence="13" id="KW-0175">Coiled coil</keyword>
<dbReference type="GO" id="GO:0005524">
    <property type="term" value="F:ATP binding"/>
    <property type="evidence" value="ECO:0007669"/>
    <property type="project" value="UniProtKB-UniRule"/>
</dbReference>
<comment type="similarity">
    <text evidence="1">Belongs to the helicase family. UvrD subfamily.</text>
</comment>
<reference evidence="16 17" key="1">
    <citation type="submission" date="2007-05" db="EMBL/GenBank/DDBJ databases">
        <title>Complete sequence of Geobacter uraniireducens Rf4.</title>
        <authorList>
            <consortium name="US DOE Joint Genome Institute"/>
            <person name="Copeland A."/>
            <person name="Lucas S."/>
            <person name="Lapidus A."/>
            <person name="Barry K."/>
            <person name="Detter J.C."/>
            <person name="Glavina del Rio T."/>
            <person name="Hammon N."/>
            <person name="Israni S."/>
            <person name="Dalin E."/>
            <person name="Tice H."/>
            <person name="Pitluck S."/>
            <person name="Chertkov O."/>
            <person name="Brettin T."/>
            <person name="Bruce D."/>
            <person name="Han C."/>
            <person name="Schmutz J."/>
            <person name="Larimer F."/>
            <person name="Land M."/>
            <person name="Hauser L."/>
            <person name="Kyrpides N."/>
            <person name="Mikhailova N."/>
            <person name="Shelobolina E."/>
            <person name="Aklujkar M."/>
            <person name="Lovley D."/>
            <person name="Richardson P."/>
        </authorList>
    </citation>
    <scope>NUCLEOTIDE SEQUENCE [LARGE SCALE GENOMIC DNA]</scope>
    <source>
        <strain evidence="16 17">Rf4</strain>
    </source>
</reference>
<keyword evidence="7" id="KW-0413">Isomerase</keyword>
<dbReference type="PROSITE" id="PS51198">
    <property type="entry name" value="UVRD_HELICASE_ATP_BIND"/>
    <property type="match status" value="1"/>
</dbReference>
<keyword evidence="5 12" id="KW-0067">ATP-binding</keyword>
<keyword evidence="6" id="KW-0238">DNA-binding</keyword>
<evidence type="ECO:0000256" key="4">
    <source>
        <dbReference type="ARBA" id="ARBA00022806"/>
    </source>
</evidence>
<organism evidence="16 17">
    <name type="scientific">Geotalea uraniireducens (strain Rf4)</name>
    <name type="common">Geobacter uraniireducens</name>
    <dbReference type="NCBI Taxonomy" id="351605"/>
    <lineage>
        <taxon>Bacteria</taxon>
        <taxon>Pseudomonadati</taxon>
        <taxon>Thermodesulfobacteriota</taxon>
        <taxon>Desulfuromonadia</taxon>
        <taxon>Geobacterales</taxon>
        <taxon>Geobacteraceae</taxon>
        <taxon>Geotalea</taxon>
    </lineage>
</organism>
<keyword evidence="2 12" id="KW-0547">Nucleotide-binding</keyword>
<feature type="coiled-coil region" evidence="13">
    <location>
        <begin position="487"/>
        <end position="514"/>
    </location>
</feature>
<name>A5G9K1_GEOUR</name>
<dbReference type="KEGG" id="gur:Gura_4326"/>
<dbReference type="Proteomes" id="UP000006695">
    <property type="component" value="Chromosome"/>
</dbReference>
<evidence type="ECO:0000256" key="12">
    <source>
        <dbReference type="PROSITE-ProRule" id="PRU00560"/>
    </source>
</evidence>
<dbReference type="GO" id="GO:0016887">
    <property type="term" value="F:ATP hydrolysis activity"/>
    <property type="evidence" value="ECO:0007669"/>
    <property type="project" value="RHEA"/>
</dbReference>
<dbReference type="Pfam" id="PF21196">
    <property type="entry name" value="PcrA_UvrD_tudor"/>
    <property type="match status" value="1"/>
</dbReference>
<dbReference type="InterPro" id="IPR027417">
    <property type="entry name" value="P-loop_NTPase"/>
</dbReference>
<evidence type="ECO:0000256" key="2">
    <source>
        <dbReference type="ARBA" id="ARBA00022741"/>
    </source>
</evidence>
<feature type="domain" description="UvrD-like helicase ATP-binding" evidence="14">
    <location>
        <begin position="5"/>
        <end position="281"/>
    </location>
</feature>
<evidence type="ECO:0000259" key="14">
    <source>
        <dbReference type="PROSITE" id="PS51198"/>
    </source>
</evidence>
<evidence type="ECO:0000256" key="5">
    <source>
        <dbReference type="ARBA" id="ARBA00022840"/>
    </source>
</evidence>
<dbReference type="GO" id="GO:0000725">
    <property type="term" value="P:recombinational repair"/>
    <property type="evidence" value="ECO:0007669"/>
    <property type="project" value="TreeGrafter"/>
</dbReference>
<dbReference type="PANTHER" id="PTHR11070:SF2">
    <property type="entry name" value="ATP-DEPENDENT DNA HELICASE SRS2"/>
    <property type="match status" value="1"/>
</dbReference>
<dbReference type="GO" id="GO:0005829">
    <property type="term" value="C:cytosol"/>
    <property type="evidence" value="ECO:0007669"/>
    <property type="project" value="TreeGrafter"/>
</dbReference>
<dbReference type="CDD" id="cd17932">
    <property type="entry name" value="DEXQc_UvrD"/>
    <property type="match status" value="1"/>
</dbReference>
<feature type="domain" description="UvrD-like helicase C-terminal" evidence="15">
    <location>
        <begin position="282"/>
        <end position="556"/>
    </location>
</feature>
<evidence type="ECO:0000256" key="11">
    <source>
        <dbReference type="ARBA" id="ARBA00048988"/>
    </source>
</evidence>
<dbReference type="GO" id="GO:0009314">
    <property type="term" value="P:response to radiation"/>
    <property type="evidence" value="ECO:0007669"/>
    <property type="project" value="UniProtKB-ARBA"/>
</dbReference>
<evidence type="ECO:0000256" key="8">
    <source>
        <dbReference type="ARBA" id="ARBA00034617"/>
    </source>
</evidence>
<dbReference type="GO" id="GO:0003677">
    <property type="term" value="F:DNA binding"/>
    <property type="evidence" value="ECO:0007669"/>
    <property type="project" value="UniProtKB-KW"/>
</dbReference>
<dbReference type="CDD" id="cd18807">
    <property type="entry name" value="SF1_C_UvrD"/>
    <property type="match status" value="1"/>
</dbReference>
<evidence type="ECO:0000256" key="3">
    <source>
        <dbReference type="ARBA" id="ARBA00022801"/>
    </source>
</evidence>
<evidence type="ECO:0000313" key="16">
    <source>
        <dbReference type="EMBL" id="ABQ28469.1"/>
    </source>
</evidence>
<dbReference type="SUPFAM" id="SSF52540">
    <property type="entry name" value="P-loop containing nucleoside triphosphate hydrolases"/>
    <property type="match status" value="1"/>
</dbReference>
<dbReference type="EC" id="5.6.2.4" evidence="9"/>
<dbReference type="RefSeq" id="WP_011941099.1">
    <property type="nucleotide sequence ID" value="NC_009483.1"/>
</dbReference>
<evidence type="ECO:0000256" key="1">
    <source>
        <dbReference type="ARBA" id="ARBA00009922"/>
    </source>
</evidence>
<accession>A5G9K1</accession>
<dbReference type="Pfam" id="PF00580">
    <property type="entry name" value="UvrD-helicase"/>
    <property type="match status" value="1"/>
</dbReference>
<dbReference type="PROSITE" id="PS51217">
    <property type="entry name" value="UVRD_HELICASE_CTER"/>
    <property type="match status" value="1"/>
</dbReference>
<feature type="binding site" evidence="12">
    <location>
        <begin position="26"/>
        <end position="33"/>
    </location>
    <ligand>
        <name>ATP</name>
        <dbReference type="ChEBI" id="CHEBI:30616"/>
    </ligand>
</feature>
<dbReference type="FunFam" id="1.10.486.10:FF:000003">
    <property type="entry name" value="ATP-dependent DNA helicase"/>
    <property type="match status" value="1"/>
</dbReference>
<keyword evidence="4 12" id="KW-0347">Helicase</keyword>
<dbReference type="Pfam" id="PF13361">
    <property type="entry name" value="UvrD_C"/>
    <property type="match status" value="2"/>
</dbReference>
<dbReference type="PANTHER" id="PTHR11070">
    <property type="entry name" value="UVRD / RECB / PCRA DNA HELICASE FAMILY MEMBER"/>
    <property type="match status" value="1"/>
</dbReference>
<dbReference type="Gene3D" id="3.40.50.300">
    <property type="entry name" value="P-loop containing nucleotide triphosphate hydrolases"/>
    <property type="match status" value="2"/>
</dbReference>
<keyword evidence="17" id="KW-1185">Reference proteome</keyword>
<dbReference type="InterPro" id="IPR014017">
    <property type="entry name" value="DNA_helicase_UvrD-like_C"/>
</dbReference>
<evidence type="ECO:0000259" key="15">
    <source>
        <dbReference type="PROSITE" id="PS51217"/>
    </source>
</evidence>
<dbReference type="FunFam" id="1.10.10.160:FF:000001">
    <property type="entry name" value="ATP-dependent DNA helicase"/>
    <property type="match status" value="1"/>
</dbReference>
<dbReference type="HOGENOM" id="CLU_004585_5_2_7"/>